<reference evidence="1" key="1">
    <citation type="journal article" date="2018" name="Genome Biol.">
        <title>SKESA: strategic k-mer extension for scrupulous assemblies.</title>
        <authorList>
            <person name="Souvorov A."/>
            <person name="Agarwala R."/>
            <person name="Lipman D.J."/>
        </authorList>
    </citation>
    <scope>NUCLEOTIDE SEQUENCE</scope>
    <source>
        <strain evidence="1">MA.CK_00/00001968</strain>
    </source>
</reference>
<protein>
    <submittedName>
        <fullName evidence="1">Uncharacterized protein</fullName>
    </submittedName>
</protein>
<organism evidence="1">
    <name type="scientific">Salmonella enterica</name>
    <name type="common">Salmonella choleraesuis</name>
    <dbReference type="NCBI Taxonomy" id="28901"/>
    <lineage>
        <taxon>Bacteria</taxon>
        <taxon>Pseudomonadati</taxon>
        <taxon>Pseudomonadota</taxon>
        <taxon>Gammaproteobacteria</taxon>
        <taxon>Enterobacterales</taxon>
        <taxon>Enterobacteriaceae</taxon>
        <taxon>Salmonella</taxon>
    </lineage>
</organism>
<accession>A0A743PGQ7</accession>
<gene>
    <name evidence="1" type="ORF">G9F27_005845</name>
</gene>
<reference evidence="1" key="2">
    <citation type="submission" date="2020-02" db="EMBL/GenBank/DDBJ databases">
        <authorList>
            <consortium name="NCBI Pathogen Detection Project"/>
        </authorList>
    </citation>
    <scope>NUCLEOTIDE SEQUENCE</scope>
    <source>
        <strain evidence="1">MA.CK_00/00001968</strain>
    </source>
</reference>
<dbReference type="EMBL" id="DAAUQX010000193">
    <property type="protein sequence ID" value="HAF2131460.1"/>
    <property type="molecule type" value="Genomic_DNA"/>
</dbReference>
<dbReference type="AlphaFoldDB" id="A0A743PGQ7"/>
<name>A0A743PGQ7_SALER</name>
<evidence type="ECO:0000313" key="1">
    <source>
        <dbReference type="EMBL" id="HAF2131460.1"/>
    </source>
</evidence>
<comment type="caution">
    <text evidence="1">The sequence shown here is derived from an EMBL/GenBank/DDBJ whole genome shotgun (WGS) entry which is preliminary data.</text>
</comment>
<feature type="non-terminal residue" evidence="1">
    <location>
        <position position="64"/>
    </location>
</feature>
<sequence length="64" mass="7189">MDTPYNKKEIKKSIDVRPHLVIDWCGRTLFYSKVETAKPGSVGALTGLLTTNDNRSIEVAMKNH</sequence>
<proteinExistence type="predicted"/>